<dbReference type="eggNOG" id="KOG0391">
    <property type="taxonomic scope" value="Eukaryota"/>
</dbReference>
<dbReference type="InterPro" id="IPR050520">
    <property type="entry name" value="INO80/SWR1_helicase"/>
</dbReference>
<keyword evidence="9" id="KW-0156">Chromatin regulator</keyword>
<reference evidence="25" key="1">
    <citation type="journal article" date="2012" name="MBio">
        <title>Comparative genome analysis of Trichophyton rubrum and related dermatophytes reveals candidate genes involved in infection.</title>
        <authorList>
            <person name="Martinez D.A."/>
            <person name="Oliver B.G."/>
            <person name="Graeser Y."/>
            <person name="Goldberg J.M."/>
            <person name="Li W."/>
            <person name="Martinez-Rossi N.M."/>
            <person name="Monod M."/>
            <person name="Shelest E."/>
            <person name="Barton R.C."/>
            <person name="Birch E."/>
            <person name="Brakhage A.A."/>
            <person name="Chen Z."/>
            <person name="Gurr S.J."/>
            <person name="Heiman D."/>
            <person name="Heitman J."/>
            <person name="Kosti I."/>
            <person name="Rossi A."/>
            <person name="Saif S."/>
            <person name="Samalova M."/>
            <person name="Saunders C.W."/>
            <person name="Shea T."/>
            <person name="Summerbell R.C."/>
            <person name="Xu J."/>
            <person name="Young S."/>
            <person name="Zeng Q."/>
            <person name="Birren B.W."/>
            <person name="Cuomo C.A."/>
            <person name="White T.C."/>
        </authorList>
    </citation>
    <scope>NUCLEOTIDE SEQUENCE [LARGE SCALE GENOMIC DNA]</scope>
    <source>
        <strain evidence="25">ATCC MYA-4604 / CBS 118893</strain>
    </source>
</reference>
<comment type="function">
    <text evidence="15">Catalytic component of the SWR1 complex which mediates the ATP-dependent exchange of histone H2A for the H2A variant HZT1 leading to transcriptional regulation of selected genes by chromatin remodeling.</text>
</comment>
<dbReference type="OMA" id="KLFAQWC"/>
<dbReference type="FunFam" id="1.20.120.850:FF:000009">
    <property type="entry name" value="SNF2 family helicase/ATPase (Swr1)"/>
    <property type="match status" value="1"/>
</dbReference>
<keyword evidence="11" id="KW-0238">DNA-binding</keyword>
<gene>
    <name evidence="24" type="ORF">MGYG_05917</name>
</gene>
<feature type="region of interest" description="Disordered" evidence="20">
    <location>
        <begin position="486"/>
        <end position="796"/>
    </location>
</feature>
<dbReference type="PROSITE" id="PS00690">
    <property type="entry name" value="DEAH_ATP_HELICASE"/>
    <property type="match status" value="1"/>
</dbReference>
<keyword evidence="8" id="KW-0067">ATP-binding</keyword>
<keyword evidence="6" id="KW-0378">Hydrolase</keyword>
<keyword evidence="14" id="KW-0539">Nucleus</keyword>
<dbReference type="FunFam" id="3.40.50.10810:FF:000005">
    <property type="entry name" value="Photoperiod-independent early flowering 1"/>
    <property type="match status" value="1"/>
</dbReference>
<feature type="compositionally biased region" description="Basic and acidic residues" evidence="20">
    <location>
        <begin position="11"/>
        <end position="23"/>
    </location>
</feature>
<protein>
    <recommendedName>
        <fullName evidence="16">Helicase SWR1</fullName>
        <ecNumber evidence="4">3.6.4.12</ecNumber>
    </recommendedName>
    <alternativeName>
        <fullName evidence="18">Helicase swr1</fullName>
    </alternativeName>
</protein>
<keyword evidence="13" id="KW-0804">Transcription</keyword>
<feature type="domain" description="Helicase C-terminal" evidence="22">
    <location>
        <begin position="1371"/>
        <end position="1521"/>
    </location>
</feature>
<evidence type="ECO:0000256" key="9">
    <source>
        <dbReference type="ARBA" id="ARBA00022853"/>
    </source>
</evidence>
<feature type="compositionally biased region" description="Low complexity" evidence="20">
    <location>
        <begin position="511"/>
        <end position="532"/>
    </location>
</feature>
<evidence type="ECO:0000313" key="24">
    <source>
        <dbReference type="EMBL" id="EFR02916.1"/>
    </source>
</evidence>
<feature type="domain" description="Helicase ATP-binding" evidence="21">
    <location>
        <begin position="831"/>
        <end position="996"/>
    </location>
</feature>
<evidence type="ECO:0000259" key="21">
    <source>
        <dbReference type="PROSITE" id="PS51192"/>
    </source>
</evidence>
<comment type="subcellular location">
    <subcellularLocation>
        <location evidence="1">Nucleus</location>
    </subcellularLocation>
</comment>
<evidence type="ECO:0000259" key="23">
    <source>
        <dbReference type="PROSITE" id="PS51204"/>
    </source>
</evidence>
<feature type="region of interest" description="Disordered" evidence="20">
    <location>
        <begin position="1688"/>
        <end position="1707"/>
    </location>
</feature>
<dbReference type="FunFam" id="3.40.50.300:FF:000655">
    <property type="entry name" value="Protein PHOTOPERIOD-INDEPENDENT EARLY FLOWERING 1"/>
    <property type="match status" value="1"/>
</dbReference>
<feature type="region of interest" description="Disordered" evidence="20">
    <location>
        <begin position="1586"/>
        <end position="1625"/>
    </location>
</feature>
<dbReference type="GO" id="GO:0005198">
    <property type="term" value="F:structural molecule activity"/>
    <property type="evidence" value="ECO:0007669"/>
    <property type="project" value="EnsemblFungi"/>
</dbReference>
<evidence type="ECO:0000256" key="7">
    <source>
        <dbReference type="ARBA" id="ARBA00022806"/>
    </source>
</evidence>
<feature type="coiled-coil region" evidence="19">
    <location>
        <begin position="418"/>
        <end position="456"/>
    </location>
</feature>
<keyword evidence="24" id="KW-0723">Serine/threonine-protein kinase</keyword>
<evidence type="ECO:0000256" key="14">
    <source>
        <dbReference type="ARBA" id="ARBA00023242"/>
    </source>
</evidence>
<dbReference type="InterPro" id="IPR038718">
    <property type="entry name" value="SNF2-like_sf"/>
</dbReference>
<dbReference type="GO" id="GO:0003678">
    <property type="term" value="F:DNA helicase activity"/>
    <property type="evidence" value="ECO:0007669"/>
    <property type="project" value="UniProtKB-EC"/>
</dbReference>
<feature type="domain" description="HSA" evidence="23">
    <location>
        <begin position="361"/>
        <end position="433"/>
    </location>
</feature>
<feature type="compositionally biased region" description="Acidic residues" evidence="20">
    <location>
        <begin position="573"/>
        <end position="605"/>
    </location>
</feature>
<dbReference type="Proteomes" id="UP000002669">
    <property type="component" value="Unassembled WGS sequence"/>
</dbReference>
<dbReference type="InterPro" id="IPR000330">
    <property type="entry name" value="SNF2_N"/>
</dbReference>
<dbReference type="InterPro" id="IPR027417">
    <property type="entry name" value="P-loop_NTPase"/>
</dbReference>
<keyword evidence="25" id="KW-1185">Reference proteome</keyword>
<dbReference type="PROSITE" id="PS51192">
    <property type="entry name" value="HELICASE_ATP_BIND_1"/>
    <property type="match status" value="1"/>
</dbReference>
<dbReference type="CDD" id="cd18003">
    <property type="entry name" value="DEXQc_SRCAP"/>
    <property type="match status" value="1"/>
</dbReference>
<dbReference type="InParanoid" id="E4UZX9"/>
<feature type="compositionally biased region" description="Acidic residues" evidence="20">
    <location>
        <begin position="533"/>
        <end position="547"/>
    </location>
</feature>
<feature type="compositionally biased region" description="Polar residues" evidence="20">
    <location>
        <begin position="172"/>
        <end position="187"/>
    </location>
</feature>
<feature type="compositionally biased region" description="Basic residues" evidence="20">
    <location>
        <begin position="1691"/>
        <end position="1707"/>
    </location>
</feature>
<evidence type="ECO:0000256" key="12">
    <source>
        <dbReference type="ARBA" id="ARBA00023159"/>
    </source>
</evidence>
<evidence type="ECO:0000256" key="19">
    <source>
        <dbReference type="SAM" id="Coils"/>
    </source>
</evidence>
<evidence type="ECO:0000256" key="4">
    <source>
        <dbReference type="ARBA" id="ARBA00012551"/>
    </source>
</evidence>
<dbReference type="GO" id="GO:0031492">
    <property type="term" value="F:nucleosomal DNA binding"/>
    <property type="evidence" value="ECO:0007669"/>
    <property type="project" value="EnsemblFungi"/>
</dbReference>
<comment type="subunit">
    <text evidence="3">Component of the SWR1 chromatin-remodeling complex.</text>
</comment>
<dbReference type="PANTHER" id="PTHR45685">
    <property type="entry name" value="HELICASE SRCAP-RELATED"/>
    <property type="match status" value="1"/>
</dbReference>
<dbReference type="GO" id="GO:0005829">
    <property type="term" value="C:cytosol"/>
    <property type="evidence" value="ECO:0007669"/>
    <property type="project" value="EnsemblFungi"/>
</dbReference>
<evidence type="ECO:0000256" key="3">
    <source>
        <dbReference type="ARBA" id="ARBA00011826"/>
    </source>
</evidence>
<comment type="similarity">
    <text evidence="2">Belongs to the SNF2/RAD54 helicase family. SWR1 subfamily.</text>
</comment>
<feature type="compositionally biased region" description="Polar residues" evidence="20">
    <location>
        <begin position="767"/>
        <end position="796"/>
    </location>
</feature>
<feature type="region of interest" description="Disordered" evidence="20">
    <location>
        <begin position="1"/>
        <end position="281"/>
    </location>
</feature>
<dbReference type="VEuPathDB" id="FungiDB:MGYG_05917"/>
<dbReference type="Pfam" id="PF07529">
    <property type="entry name" value="HSA"/>
    <property type="match status" value="1"/>
</dbReference>
<dbReference type="GO" id="GO:0042393">
    <property type="term" value="F:histone binding"/>
    <property type="evidence" value="ECO:0007669"/>
    <property type="project" value="TreeGrafter"/>
</dbReference>
<feature type="compositionally biased region" description="Polar residues" evidence="20">
    <location>
        <begin position="204"/>
        <end position="222"/>
    </location>
</feature>
<proteinExistence type="inferred from homology"/>
<evidence type="ECO:0000313" key="25">
    <source>
        <dbReference type="Proteomes" id="UP000002669"/>
    </source>
</evidence>
<feature type="compositionally biased region" description="Acidic residues" evidence="20">
    <location>
        <begin position="493"/>
        <end position="510"/>
    </location>
</feature>
<dbReference type="GO" id="GO:0000725">
    <property type="term" value="P:recombinational repair"/>
    <property type="evidence" value="ECO:0007669"/>
    <property type="project" value="EnsemblFungi"/>
</dbReference>
<keyword evidence="12" id="KW-0010">Activator</keyword>
<dbReference type="FunCoup" id="E4UZX9">
    <property type="interactions" value="193"/>
</dbReference>
<dbReference type="SMART" id="SM00490">
    <property type="entry name" value="HELICc"/>
    <property type="match status" value="1"/>
</dbReference>
<feature type="compositionally biased region" description="Basic and acidic residues" evidence="20">
    <location>
        <begin position="48"/>
        <end position="63"/>
    </location>
</feature>
<dbReference type="GO" id="GO:0004674">
    <property type="term" value="F:protein serine/threonine kinase activity"/>
    <property type="evidence" value="ECO:0007669"/>
    <property type="project" value="UniProtKB-KW"/>
</dbReference>
<evidence type="ECO:0000256" key="11">
    <source>
        <dbReference type="ARBA" id="ARBA00023125"/>
    </source>
</evidence>
<comment type="catalytic activity">
    <reaction evidence="17">
        <text>ATP + H2O = ADP + phosphate + H(+)</text>
        <dbReference type="Rhea" id="RHEA:13065"/>
        <dbReference type="ChEBI" id="CHEBI:15377"/>
        <dbReference type="ChEBI" id="CHEBI:15378"/>
        <dbReference type="ChEBI" id="CHEBI:30616"/>
        <dbReference type="ChEBI" id="CHEBI:43474"/>
        <dbReference type="ChEBI" id="CHEBI:456216"/>
        <dbReference type="EC" id="3.6.4.12"/>
    </reaction>
</comment>
<dbReference type="SUPFAM" id="SSF52540">
    <property type="entry name" value="P-loop containing nucleoside triphosphate hydrolases"/>
    <property type="match status" value="2"/>
</dbReference>
<dbReference type="GO" id="GO:0140849">
    <property type="term" value="F:ATP-dependent H2AZ histone chaperone activity"/>
    <property type="evidence" value="ECO:0007669"/>
    <property type="project" value="EnsemblFungi"/>
</dbReference>
<organism evidence="25">
    <name type="scientific">Arthroderma gypseum (strain ATCC MYA-4604 / CBS 118893)</name>
    <name type="common">Microsporum gypseum</name>
    <dbReference type="NCBI Taxonomy" id="535722"/>
    <lineage>
        <taxon>Eukaryota</taxon>
        <taxon>Fungi</taxon>
        <taxon>Dikarya</taxon>
        <taxon>Ascomycota</taxon>
        <taxon>Pezizomycotina</taxon>
        <taxon>Eurotiomycetes</taxon>
        <taxon>Eurotiomycetidae</taxon>
        <taxon>Onygenales</taxon>
        <taxon>Arthrodermataceae</taxon>
        <taxon>Nannizzia</taxon>
    </lineage>
</organism>
<dbReference type="HOGENOM" id="CLU_000315_24_2_1"/>
<dbReference type="GO" id="GO:0000812">
    <property type="term" value="C:Swr1 complex"/>
    <property type="evidence" value="ECO:0007669"/>
    <property type="project" value="EnsemblFungi"/>
</dbReference>
<dbReference type="PANTHER" id="PTHR45685:SF1">
    <property type="entry name" value="HELICASE SRCAP"/>
    <property type="match status" value="1"/>
</dbReference>
<dbReference type="GO" id="GO:0005524">
    <property type="term" value="F:ATP binding"/>
    <property type="evidence" value="ECO:0007669"/>
    <property type="project" value="UniProtKB-KW"/>
</dbReference>
<evidence type="ECO:0000256" key="8">
    <source>
        <dbReference type="ARBA" id="ARBA00022840"/>
    </source>
</evidence>
<accession>E4UZX9</accession>
<evidence type="ECO:0000256" key="20">
    <source>
        <dbReference type="SAM" id="MobiDB-lite"/>
    </source>
</evidence>
<evidence type="ECO:0000256" key="16">
    <source>
        <dbReference type="ARBA" id="ARBA00040599"/>
    </source>
</evidence>
<evidence type="ECO:0000256" key="17">
    <source>
        <dbReference type="ARBA" id="ARBA00047995"/>
    </source>
</evidence>
<feature type="compositionally biased region" description="Low complexity" evidence="20">
    <location>
        <begin position="30"/>
        <end position="45"/>
    </location>
</feature>
<evidence type="ECO:0000256" key="1">
    <source>
        <dbReference type="ARBA" id="ARBA00004123"/>
    </source>
</evidence>
<dbReference type="SMART" id="SM00487">
    <property type="entry name" value="DEXDc"/>
    <property type="match status" value="1"/>
</dbReference>
<dbReference type="GO" id="GO:0016887">
    <property type="term" value="F:ATP hydrolysis activity"/>
    <property type="evidence" value="ECO:0007669"/>
    <property type="project" value="EnsemblFungi"/>
</dbReference>
<dbReference type="GeneID" id="10026621"/>
<feature type="compositionally biased region" description="Low complexity" evidence="20">
    <location>
        <begin position="1599"/>
        <end position="1615"/>
    </location>
</feature>
<evidence type="ECO:0000259" key="22">
    <source>
        <dbReference type="PROSITE" id="PS51194"/>
    </source>
</evidence>
<dbReference type="OrthoDB" id="372624at2759"/>
<dbReference type="Pfam" id="PF00176">
    <property type="entry name" value="SNF2-rel_dom"/>
    <property type="match status" value="1"/>
</dbReference>
<dbReference type="GO" id="GO:0045815">
    <property type="term" value="P:transcription initiation-coupled chromatin remodeling"/>
    <property type="evidence" value="ECO:0007669"/>
    <property type="project" value="EnsemblFungi"/>
</dbReference>
<feature type="compositionally biased region" description="Acidic residues" evidence="20">
    <location>
        <begin position="629"/>
        <end position="673"/>
    </location>
</feature>
<evidence type="ECO:0000256" key="13">
    <source>
        <dbReference type="ARBA" id="ARBA00023163"/>
    </source>
</evidence>
<keyword evidence="19" id="KW-0175">Coiled coil</keyword>
<evidence type="ECO:0000256" key="10">
    <source>
        <dbReference type="ARBA" id="ARBA00023015"/>
    </source>
</evidence>
<dbReference type="Pfam" id="PF00271">
    <property type="entry name" value="Helicase_C"/>
    <property type="match status" value="1"/>
</dbReference>
<keyword evidence="5" id="KW-0547">Nucleotide-binding</keyword>
<dbReference type="InterPro" id="IPR049730">
    <property type="entry name" value="SNF2/RAD54-like_C"/>
</dbReference>
<dbReference type="InterPro" id="IPR001650">
    <property type="entry name" value="Helicase_C-like"/>
</dbReference>
<dbReference type="InterPro" id="IPR014001">
    <property type="entry name" value="Helicase_ATP-bd"/>
</dbReference>
<dbReference type="InterPro" id="IPR014012">
    <property type="entry name" value="HSA_dom"/>
</dbReference>
<dbReference type="Gene3D" id="3.40.50.10810">
    <property type="entry name" value="Tandem AAA-ATPase domain"/>
    <property type="match status" value="1"/>
</dbReference>
<evidence type="ECO:0000256" key="6">
    <source>
        <dbReference type="ARBA" id="ARBA00022801"/>
    </source>
</evidence>
<dbReference type="PROSITE" id="PS51194">
    <property type="entry name" value="HELICASE_CTER"/>
    <property type="match status" value="1"/>
</dbReference>
<evidence type="ECO:0000256" key="2">
    <source>
        <dbReference type="ARBA" id="ARBA00009220"/>
    </source>
</evidence>
<dbReference type="Gene3D" id="1.20.120.850">
    <property type="entry name" value="SWI2/SNF2 ATPases, N-terminal domain"/>
    <property type="match status" value="1"/>
</dbReference>
<keyword evidence="24" id="KW-0418">Kinase</keyword>
<evidence type="ECO:0000256" key="5">
    <source>
        <dbReference type="ARBA" id="ARBA00022741"/>
    </source>
</evidence>
<evidence type="ECO:0000256" key="15">
    <source>
        <dbReference type="ARBA" id="ARBA00037570"/>
    </source>
</evidence>
<dbReference type="PROSITE" id="PS51204">
    <property type="entry name" value="HSA"/>
    <property type="match status" value="1"/>
</dbReference>
<dbReference type="STRING" id="535722.E4UZX9"/>
<keyword evidence="10" id="KW-0805">Transcription regulation</keyword>
<dbReference type="InterPro" id="IPR002464">
    <property type="entry name" value="DNA/RNA_helicase_DEAH_CS"/>
</dbReference>
<sequence length="1707" mass="192790">MQNGTPNGRGHSRDISTPEHDSGLQRIARPSTPTDTPSQQPQSDSLPEDTKDSSNGIAKHEQLNELNGPPSKRRKLGGTLGRSTPRPPSPPWKRAGFDGPTSFMEDGKRRSTRTNMIPIEMLPEGDPRRTQSPVQKGLVNKTIQGWSQGRGGSASPLGGARPEINGRRVLGGSNSNNGADPASSPNGASRRATISKAASGFAKSVSQPQPLSQRRVSDNPRSSHAVDPNSPSDPPVKRKPGRPRRRQSDGTAIVKQENGGHQGWSRSEARDGDDGTNQKLPRLRFRVKIPSLEIQHPSHVLPPKQYSSFYEWLYKTTPGDEDIHFSTPQEALQEARTRLRLQEAGEPNQVLSKERCSFYLTDPEEIAPRQYSHQDHFVAHALYFKKLLDKERKHHRNLARLFAHWCADAWKKRNKAPEDILKEQHNELRQKRRQLIKDLQRQFDLVRAEVDKARLAIWEQERKMEEQLALNNALKKSTALFERRRSDRIGTGELEDDDEDDEGDETDEGGETTSSDTGDSVDDSNMSSSGSETESDEGLDGNDDEQLSPEALRAKYANLAAMDVSIVSGESSGESEDEDEEDEDEDEDEDQDEDRETVPGGDDDVKELLKDKISLAGEEDLNFVKLEEVDPLLLDESDESTDMDDDMGDSDEGDEDQYADDANDSEESDESDDGGGGLLGFFSKAETTIPNGDRAFEGSNNTTQDAENPAVNGIHEVKEDAGISDKQAHRTPKCPETKSDNEDTPMLDGDSGEATSLAPDANDETAENPTLTEVTSLGNQQISTSRAGSPKATSVDETASAVEKTGIKTPIPHLLRGKLREYQHFGLDWLAGLYASNINGILADEMGLGKTIQTIALLAHLAVEHEVWGPHLVIVPTSVMLNWEMEFKKWCPGFKILTYYGTQEERRQKRKGWMDDDRWHVCITSYQLVLQDQQIFRRRNWHYMVLDEAHNIKNFRSQRWQTLLTFKTQARLLLTGTPLQNNLTELWSLLFFLMPSDEDGNGIEGFADLRNFSEWFRRPVEQILEHGRETMDDEAKAVVSKLHTILRPYILRRLKVDVEKQMPAKYEHVVACRLSKRQRYLYDGFMSRTQTKETLASGNYLSIINCLMQLRKVCNHPDLFETRPISTSFAMPSSVVSDFEIKDLLVRRRLLKENILEKLDLDFLNLAPISREQGSKILVEDCARIMAYNPLNSLRQRQYNRTNWDMNFDGSTVRSTLRSMDNNARKSRMRELERCLYFESKRHGQRPVYGQSLIDQLTIITPLQQETRHRPPRKLLLDWLSNKSLVLASMIRSVESTSLVMEPLVRKFACLTPAAVAQGVTAATLTPITSRYFTPSQRIPAYDPFHEAQVRLSIAFPDKRLLQYDCGKLQQLDKLLRTLQAGGHRALIFTQMTKMLDILEQFLNIHGHRYLRLDGSTKIEQRQLLTERFNNDTRILAFILSSRSGGLGINLTGADTVIFYDLDWNPAMDKQCQDRCHRIGQTRDVHIYRFVSEYTIESNILRKANQKRMLDDVVIQEGEFTTDYLNRLDVSGILGDEGLGEGHDEAGAAMDRVLDTKVHGTSSRIFEQAEDREDIDAAKTAEKELEQTVDDSNFDNVSTPQTPAAAQGQQHPTTQSLLGTPAPTEAGEYERSVSHANGNTYPVSISVTPDDRCPVEGDDSESHIGHIDDYLLRFMEWNLRDEPLVLPADKQRKKSKRGREHRIRRKR</sequence>
<name>E4UZX9_ARTGP</name>
<dbReference type="EMBL" id="DS989826">
    <property type="protein sequence ID" value="EFR02916.1"/>
    <property type="molecule type" value="Genomic_DNA"/>
</dbReference>
<dbReference type="CDD" id="cd18793">
    <property type="entry name" value="SF2_C_SNF"/>
    <property type="match status" value="1"/>
</dbReference>
<dbReference type="RefSeq" id="XP_003171370.1">
    <property type="nucleotide sequence ID" value="XM_003171322.1"/>
</dbReference>
<dbReference type="Gene3D" id="3.40.50.300">
    <property type="entry name" value="P-loop containing nucleotide triphosphate hydrolases"/>
    <property type="match status" value="1"/>
</dbReference>
<keyword evidence="7" id="KW-0347">Helicase</keyword>
<dbReference type="EC" id="3.6.4.12" evidence="4"/>
<keyword evidence="24" id="KW-0808">Transferase</keyword>
<evidence type="ECO:0000256" key="18">
    <source>
        <dbReference type="ARBA" id="ARBA00074297"/>
    </source>
</evidence>
<feature type="compositionally biased region" description="Basic and acidic residues" evidence="20">
    <location>
        <begin position="715"/>
        <end position="741"/>
    </location>
</feature>